<dbReference type="SUPFAM" id="SSF53697">
    <property type="entry name" value="SIS domain"/>
    <property type="match status" value="2"/>
</dbReference>
<dbReference type="Gene3D" id="1.10.1390.10">
    <property type="match status" value="1"/>
</dbReference>
<dbReference type="GeneTree" id="ENSGT00390000000707"/>
<evidence type="ECO:0000256" key="4">
    <source>
        <dbReference type="ARBA" id="ARBA00022432"/>
    </source>
</evidence>
<evidence type="ECO:0000256" key="7">
    <source>
        <dbReference type="ARBA" id="ARBA00046209"/>
    </source>
</evidence>
<comment type="function">
    <text evidence="7">In the cytoplasm, catalyzes the conversion of glucose-6-phosphate to fructose-6-phosphate, the second step in glycolysis, and the reverse reaction during gluconeogenesis. Besides it's role as a glycolytic enzyme, also acts as a secreted cytokine: acts as an angiogenic factor (AMF) that stimulates endothelial cell motility. Acts as a neurotrophic factor, neuroleukin, for spinal and sensory neurons. It is secreted by lectin-stimulated T-cells and induces immunoglobulin secretion.</text>
</comment>
<dbReference type="PRINTS" id="PR00662">
    <property type="entry name" value="G6PISOMERASE"/>
</dbReference>
<accession>A0AAQ4P7G5</accession>
<dbReference type="Ensembl" id="ENSGACT00000030311.1">
    <property type="protein sequence ID" value="ENSGACP00000033888.1"/>
    <property type="gene ID" value="ENSGACG00000007744.2"/>
</dbReference>
<dbReference type="Proteomes" id="UP000007635">
    <property type="component" value="Chromosome XIX"/>
</dbReference>
<organism evidence="9 10">
    <name type="scientific">Gasterosteus aculeatus aculeatus</name>
    <name type="common">three-spined stickleback</name>
    <dbReference type="NCBI Taxonomy" id="481459"/>
    <lineage>
        <taxon>Eukaryota</taxon>
        <taxon>Metazoa</taxon>
        <taxon>Chordata</taxon>
        <taxon>Craniata</taxon>
        <taxon>Vertebrata</taxon>
        <taxon>Euteleostomi</taxon>
        <taxon>Actinopterygii</taxon>
        <taxon>Neopterygii</taxon>
        <taxon>Teleostei</taxon>
        <taxon>Neoteleostei</taxon>
        <taxon>Acanthomorphata</taxon>
        <taxon>Eupercaria</taxon>
        <taxon>Perciformes</taxon>
        <taxon>Cottioidei</taxon>
        <taxon>Gasterosteales</taxon>
        <taxon>Gasterosteidae</taxon>
        <taxon>Gasterosteus</taxon>
    </lineage>
</organism>
<dbReference type="InterPro" id="IPR046348">
    <property type="entry name" value="SIS_dom_sf"/>
</dbReference>
<keyword evidence="10" id="KW-1185">Reference proteome</keyword>
<dbReference type="EC" id="5.3.1.9" evidence="2 8"/>
<keyword evidence="4 8" id="KW-0312">Gluconeogenesis</keyword>
<keyword evidence="5 8" id="KW-0324">Glycolysis</keyword>
<dbReference type="GO" id="GO:0097367">
    <property type="term" value="F:carbohydrate derivative binding"/>
    <property type="evidence" value="ECO:0007669"/>
    <property type="project" value="InterPro"/>
</dbReference>
<dbReference type="GO" id="GO:0005829">
    <property type="term" value="C:cytosol"/>
    <property type="evidence" value="ECO:0007669"/>
    <property type="project" value="TreeGrafter"/>
</dbReference>
<evidence type="ECO:0000256" key="3">
    <source>
        <dbReference type="ARBA" id="ARBA00018388"/>
    </source>
</evidence>
<dbReference type="Gene3D" id="3.40.50.10490">
    <property type="entry name" value="Glucose-6-phosphate isomerase like protein, domain 1"/>
    <property type="match status" value="2"/>
</dbReference>
<evidence type="ECO:0000256" key="5">
    <source>
        <dbReference type="ARBA" id="ARBA00023152"/>
    </source>
</evidence>
<dbReference type="PANTHER" id="PTHR11469">
    <property type="entry name" value="GLUCOSE-6-PHOSPHATE ISOMERASE"/>
    <property type="match status" value="1"/>
</dbReference>
<dbReference type="InterPro" id="IPR001672">
    <property type="entry name" value="G6P_Isomerase"/>
</dbReference>
<evidence type="ECO:0000256" key="8">
    <source>
        <dbReference type="RuleBase" id="RU000612"/>
    </source>
</evidence>
<comment type="pathway">
    <text evidence="8">Carbohydrate degradation; glycolysis; D-glyceraldehyde 3-phosphate and glycerone phosphate from D-glucose: step 2/4.</text>
</comment>
<dbReference type="PROSITE" id="PS00174">
    <property type="entry name" value="P_GLUCOSE_ISOMERASE_2"/>
    <property type="match status" value="1"/>
</dbReference>
<dbReference type="PANTHER" id="PTHR11469:SF5">
    <property type="entry name" value="GLUCOSE-6-PHOSPHATE ISOMERASE"/>
    <property type="match status" value="1"/>
</dbReference>
<dbReference type="AlphaFoldDB" id="A0AAQ4P7G5"/>
<dbReference type="InterPro" id="IPR035482">
    <property type="entry name" value="SIS_PGI_2"/>
</dbReference>
<dbReference type="GO" id="GO:0048029">
    <property type="term" value="F:monosaccharide binding"/>
    <property type="evidence" value="ECO:0007669"/>
    <property type="project" value="TreeGrafter"/>
</dbReference>
<dbReference type="InterPro" id="IPR023096">
    <property type="entry name" value="G6P_Isomerase_C"/>
</dbReference>
<dbReference type="CDD" id="cd05016">
    <property type="entry name" value="SIS_PGI_2"/>
    <property type="match status" value="1"/>
</dbReference>
<dbReference type="FunFam" id="3.40.50.10490:FF:000060">
    <property type="entry name" value="Glucose-6-phosphate isomerase"/>
    <property type="match status" value="1"/>
</dbReference>
<dbReference type="Pfam" id="PF00342">
    <property type="entry name" value="PGI"/>
    <property type="match status" value="1"/>
</dbReference>
<dbReference type="FunFam" id="1.10.1390.10:FF:000001">
    <property type="entry name" value="Glucose-6-phosphate isomerase"/>
    <property type="match status" value="1"/>
</dbReference>
<evidence type="ECO:0000313" key="9">
    <source>
        <dbReference type="Ensembl" id="ENSGACP00000033888.1"/>
    </source>
</evidence>
<evidence type="ECO:0000256" key="1">
    <source>
        <dbReference type="ARBA" id="ARBA00006604"/>
    </source>
</evidence>
<reference evidence="9" key="3">
    <citation type="submission" date="2025-09" db="UniProtKB">
        <authorList>
            <consortium name="Ensembl"/>
        </authorList>
    </citation>
    <scope>IDENTIFICATION</scope>
</reference>
<dbReference type="PROSITE" id="PS51463">
    <property type="entry name" value="P_GLUCOSE_ISOMERASE_3"/>
    <property type="match status" value="2"/>
</dbReference>
<protein>
    <recommendedName>
        <fullName evidence="3 8">Glucose-6-phosphate isomerase</fullName>
        <ecNumber evidence="2 8">5.3.1.9</ecNumber>
    </recommendedName>
</protein>
<evidence type="ECO:0000256" key="2">
    <source>
        <dbReference type="ARBA" id="ARBA00011952"/>
    </source>
</evidence>
<comment type="similarity">
    <text evidence="1 8">Belongs to the GPI family.</text>
</comment>
<dbReference type="InterPro" id="IPR018189">
    <property type="entry name" value="Phosphoglucose_isomerase_CS"/>
</dbReference>
<evidence type="ECO:0000313" key="10">
    <source>
        <dbReference type="Proteomes" id="UP000007635"/>
    </source>
</evidence>
<dbReference type="GO" id="GO:0004347">
    <property type="term" value="F:glucose-6-phosphate isomerase activity"/>
    <property type="evidence" value="ECO:0007669"/>
    <property type="project" value="UniProtKB-EC"/>
</dbReference>
<dbReference type="GO" id="GO:0006096">
    <property type="term" value="P:glycolytic process"/>
    <property type="evidence" value="ECO:0007669"/>
    <property type="project" value="UniProtKB-KW"/>
</dbReference>
<dbReference type="GO" id="GO:0006094">
    <property type="term" value="P:gluconeogenesis"/>
    <property type="evidence" value="ECO:0007669"/>
    <property type="project" value="UniProtKB-KW"/>
</dbReference>
<proteinExistence type="inferred from homology"/>
<keyword evidence="6 8" id="KW-0413">Isomerase</keyword>
<dbReference type="GO" id="GO:0051156">
    <property type="term" value="P:glucose 6-phosphate metabolic process"/>
    <property type="evidence" value="ECO:0007669"/>
    <property type="project" value="TreeGrafter"/>
</dbReference>
<reference evidence="9" key="2">
    <citation type="submission" date="2025-08" db="UniProtKB">
        <authorList>
            <consortium name="Ensembl"/>
        </authorList>
    </citation>
    <scope>IDENTIFICATION</scope>
</reference>
<name>A0AAQ4P7G5_GASAC</name>
<reference evidence="9 10" key="1">
    <citation type="journal article" date="2021" name="G3 (Bethesda)">
        <title>Improved contiguity of the threespine stickleback genome using long-read sequencing.</title>
        <authorList>
            <person name="Nath S."/>
            <person name="Shaw D.E."/>
            <person name="White M.A."/>
        </authorList>
    </citation>
    <scope>NUCLEOTIDE SEQUENCE [LARGE SCALE GENOMIC DNA]</scope>
    <source>
        <strain evidence="9 10">Lake Benthic</strain>
    </source>
</reference>
<evidence type="ECO:0000256" key="6">
    <source>
        <dbReference type="ARBA" id="ARBA00023235"/>
    </source>
</evidence>
<sequence>MALTNDPNYKKLEQWYKANGGSLVMRDMFQRDQDRFSTFSTTLQTEDGEILLDYSKNLINQEVMAMLLAMAKSRGVEEARDQMFSGEKINFTEGRAVLHVALRNRSNTPIKVDGQDVMPEHKIFVQGVMWGVNSYDQWGVELGKQLAKKIEPELQDGCEVSSHDSSTNGLIHFLKKNFA</sequence>
<comment type="catalytic activity">
    <reaction evidence="8">
        <text>alpha-D-glucose 6-phosphate = beta-D-fructose 6-phosphate</text>
        <dbReference type="Rhea" id="RHEA:11816"/>
        <dbReference type="ChEBI" id="CHEBI:57634"/>
        <dbReference type="ChEBI" id="CHEBI:58225"/>
        <dbReference type="EC" id="5.3.1.9"/>
    </reaction>
</comment>